<comment type="caution">
    <text evidence="1">The sequence shown here is derived from an EMBL/GenBank/DDBJ whole genome shotgun (WGS) entry which is preliminary data.</text>
</comment>
<dbReference type="AlphaFoldDB" id="A0A5D0CMF0"/>
<reference evidence="1 2" key="1">
    <citation type="submission" date="2019-08" db="EMBL/GenBank/DDBJ databases">
        <title>Genome sequencing of Paenibacillus faecis DSM 23593(T).</title>
        <authorList>
            <person name="Kook J.-K."/>
            <person name="Park S.-N."/>
            <person name="Lim Y.K."/>
        </authorList>
    </citation>
    <scope>NUCLEOTIDE SEQUENCE [LARGE SCALE GENOMIC DNA]</scope>
    <source>
        <strain evidence="1 2">DSM 23593</strain>
    </source>
</reference>
<keyword evidence="2" id="KW-1185">Reference proteome</keyword>
<dbReference type="Proteomes" id="UP000325218">
    <property type="component" value="Unassembled WGS sequence"/>
</dbReference>
<dbReference type="OrthoDB" id="2622904at2"/>
<proteinExistence type="predicted"/>
<gene>
    <name evidence="1" type="ORF">FRY98_18815</name>
</gene>
<dbReference type="EMBL" id="VSDO01000004">
    <property type="protein sequence ID" value="TYA11223.1"/>
    <property type="molecule type" value="Genomic_DNA"/>
</dbReference>
<organism evidence="1 2">
    <name type="scientific">Paenibacillus faecis</name>
    <dbReference type="NCBI Taxonomy" id="862114"/>
    <lineage>
        <taxon>Bacteria</taxon>
        <taxon>Bacillati</taxon>
        <taxon>Bacillota</taxon>
        <taxon>Bacilli</taxon>
        <taxon>Bacillales</taxon>
        <taxon>Paenibacillaceae</taxon>
        <taxon>Paenibacillus</taxon>
    </lineage>
</organism>
<protein>
    <submittedName>
        <fullName evidence="1">Uncharacterized protein</fullName>
    </submittedName>
</protein>
<accession>A0A5D0CMF0</accession>
<evidence type="ECO:0000313" key="2">
    <source>
        <dbReference type="Proteomes" id="UP000325218"/>
    </source>
</evidence>
<sequence>MLEKFKQVISLKSTGANFNRVEISTYEFYYEIELFDPNEEDEVGVTIWLFEATRTNGELNGFEGDSDFTFLLKR</sequence>
<dbReference type="RefSeq" id="WP_148454835.1">
    <property type="nucleotide sequence ID" value="NZ_VSDO01000004.1"/>
</dbReference>
<name>A0A5D0CMF0_9BACL</name>
<evidence type="ECO:0000313" key="1">
    <source>
        <dbReference type="EMBL" id="TYA11223.1"/>
    </source>
</evidence>